<dbReference type="Proteomes" id="UP000295560">
    <property type="component" value="Unassembled WGS sequence"/>
</dbReference>
<name>A0A4R1HYQ9_PSEEN</name>
<evidence type="ECO:0000313" key="1">
    <source>
        <dbReference type="EMBL" id="TCK25229.1"/>
    </source>
</evidence>
<dbReference type="EMBL" id="SMFZ01000001">
    <property type="protein sequence ID" value="TCK25229.1"/>
    <property type="molecule type" value="Genomic_DNA"/>
</dbReference>
<evidence type="ECO:0000313" key="2">
    <source>
        <dbReference type="Proteomes" id="UP000295560"/>
    </source>
</evidence>
<reference evidence="1 2" key="1">
    <citation type="submission" date="2019-03" db="EMBL/GenBank/DDBJ databases">
        <title>Sequencing the genomes of 1000 actinobacteria strains.</title>
        <authorList>
            <person name="Klenk H.-P."/>
        </authorList>
    </citation>
    <scope>NUCLEOTIDE SEQUENCE [LARGE SCALE GENOMIC DNA]</scope>
    <source>
        <strain evidence="1 2">DSM 44969</strain>
    </source>
</reference>
<sequence>MWVDLRRAYPGAGNVDALPAGLDLDQEIPGGFWEWVRGSDGRWFGVVTLHIPYRDGRTERYIADRQLVPSHALRPR</sequence>
<keyword evidence="2" id="KW-1185">Reference proteome</keyword>
<organism evidence="1 2">
    <name type="scientific">Pseudonocardia endophytica</name>
    <dbReference type="NCBI Taxonomy" id="401976"/>
    <lineage>
        <taxon>Bacteria</taxon>
        <taxon>Bacillati</taxon>
        <taxon>Actinomycetota</taxon>
        <taxon>Actinomycetes</taxon>
        <taxon>Pseudonocardiales</taxon>
        <taxon>Pseudonocardiaceae</taxon>
        <taxon>Pseudonocardia</taxon>
    </lineage>
</organism>
<accession>A0A4R1HYQ9</accession>
<proteinExistence type="predicted"/>
<dbReference type="AlphaFoldDB" id="A0A4R1HYQ9"/>
<gene>
    <name evidence="1" type="ORF">EV378_1029</name>
</gene>
<comment type="caution">
    <text evidence="1">The sequence shown here is derived from an EMBL/GenBank/DDBJ whole genome shotgun (WGS) entry which is preliminary data.</text>
</comment>
<protein>
    <submittedName>
        <fullName evidence="1">Uncharacterized protein</fullName>
    </submittedName>
</protein>